<dbReference type="PANTHER" id="PTHR43685">
    <property type="entry name" value="GLYCOSYLTRANSFERASE"/>
    <property type="match status" value="1"/>
</dbReference>
<name>A0AA37Q6F3_9BACT</name>
<dbReference type="InterPro" id="IPR001173">
    <property type="entry name" value="Glyco_trans_2-like"/>
</dbReference>
<evidence type="ECO:0000313" key="2">
    <source>
        <dbReference type="EMBL" id="GLC27159.1"/>
    </source>
</evidence>
<feature type="domain" description="Glycosyltransferase 2-like" evidence="1">
    <location>
        <begin position="8"/>
        <end position="115"/>
    </location>
</feature>
<dbReference type="EMBL" id="BRXS01000005">
    <property type="protein sequence ID" value="GLC27159.1"/>
    <property type="molecule type" value="Genomic_DNA"/>
</dbReference>
<reference evidence="2" key="1">
    <citation type="submission" date="2022-08" db="EMBL/GenBank/DDBJ databases">
        <title>Draft genome sequencing of Roseisolibacter agri AW1220.</title>
        <authorList>
            <person name="Tobiishi Y."/>
            <person name="Tonouchi A."/>
        </authorList>
    </citation>
    <scope>NUCLEOTIDE SEQUENCE</scope>
    <source>
        <strain evidence="2">AW1220</strain>
    </source>
</reference>
<dbReference type="CDD" id="cd00761">
    <property type="entry name" value="Glyco_tranf_GTA_type"/>
    <property type="match status" value="1"/>
</dbReference>
<dbReference type="Proteomes" id="UP001161325">
    <property type="component" value="Unassembled WGS sequence"/>
</dbReference>
<dbReference type="Gene3D" id="3.90.550.10">
    <property type="entry name" value="Spore Coat Polysaccharide Biosynthesis Protein SpsA, Chain A"/>
    <property type="match status" value="1"/>
</dbReference>
<organism evidence="2 3">
    <name type="scientific">Roseisolibacter agri</name>
    <dbReference type="NCBI Taxonomy" id="2014610"/>
    <lineage>
        <taxon>Bacteria</taxon>
        <taxon>Pseudomonadati</taxon>
        <taxon>Gemmatimonadota</taxon>
        <taxon>Gemmatimonadia</taxon>
        <taxon>Gemmatimonadales</taxon>
        <taxon>Gemmatimonadaceae</taxon>
        <taxon>Roseisolibacter</taxon>
    </lineage>
</organism>
<proteinExistence type="predicted"/>
<keyword evidence="3" id="KW-1185">Reference proteome</keyword>
<dbReference type="InterPro" id="IPR050834">
    <property type="entry name" value="Glycosyltransf_2"/>
</dbReference>
<dbReference type="Pfam" id="PF00535">
    <property type="entry name" value="Glycos_transf_2"/>
    <property type="match status" value="1"/>
</dbReference>
<dbReference type="AlphaFoldDB" id="A0AA37Q6F3"/>
<dbReference type="InterPro" id="IPR029044">
    <property type="entry name" value="Nucleotide-diphossugar_trans"/>
</dbReference>
<dbReference type="PANTHER" id="PTHR43685:SF11">
    <property type="entry name" value="GLYCOSYLTRANSFERASE TAGX-RELATED"/>
    <property type="match status" value="1"/>
</dbReference>
<comment type="caution">
    <text evidence="2">The sequence shown here is derived from an EMBL/GenBank/DDBJ whole genome shotgun (WGS) entry which is preliminary data.</text>
</comment>
<evidence type="ECO:0000259" key="1">
    <source>
        <dbReference type="Pfam" id="PF00535"/>
    </source>
</evidence>
<protein>
    <recommendedName>
        <fullName evidence="1">Glycosyltransferase 2-like domain-containing protein</fullName>
    </recommendedName>
</protein>
<gene>
    <name evidence="2" type="ORF">rosag_36720</name>
</gene>
<dbReference type="SUPFAM" id="SSF53448">
    <property type="entry name" value="Nucleotide-diphospho-sugar transferases"/>
    <property type="match status" value="1"/>
</dbReference>
<accession>A0AA37Q6F3</accession>
<evidence type="ECO:0000313" key="3">
    <source>
        <dbReference type="Proteomes" id="UP001161325"/>
    </source>
</evidence>
<sequence>MADPLPISVVIPAYNAAETLAETLASVAAQTCPPSEIVVVDDGSTDDTAALARQLGARVVQQTNRGLSAARNAGIRAASQPWIALLDSDDLWAPTKLAHQWRAVTAHPDVGIVATDHAQFFEDGSPEVPSVLTTMGETYRVLGGQVREAGVRYFPDIREQIHAAGHFLIPSTILARRQLLVDAGLFDESFRIVEDVECFLRLVNRAPLAVVEEPLMRYRVRATSLSRSYLRMLRGMIQLHDVMDAKQEAYPPHVLGVFQRALPGRLREAGVLLLESGATADARPLLRRALLASPSPKNAAILMLAWMPAPLRRRLVAAYRRRAPAA</sequence>
<dbReference type="RefSeq" id="WP_284351605.1">
    <property type="nucleotide sequence ID" value="NZ_BRXS01000005.1"/>
</dbReference>